<sequence length="247" mass="28576">MRPHRLFTRSEQIKAIFRKIRKFERLLSFIYHSLFTASALPVCTFGDDLCQRFTLGSLRCLLNQTKQSALTKNDVQKCFKKYLNLYEMTVDHFQQLPDIFALEVKIPTFHTPHCDQNVSLLNDCLEGELSDLTADFFRKNFNTTKRNSVYYFSIFSTLFFSCENPSGANCLHVYSNRLDEITSSCFEKVDSLVDREGYYKIKSVCGARVSLFVCETTKGIKFGHYRPGCLNKEDTCTAVSAYVKRVR</sequence>
<dbReference type="Proteomes" id="UP000095286">
    <property type="component" value="Unplaced"/>
</dbReference>
<proteinExistence type="predicted"/>
<name>A0AC35TVN5_9BILA</name>
<accession>A0AC35TVN5</accession>
<protein>
    <submittedName>
        <fullName evidence="2">DUF19 domain-containing protein</fullName>
    </submittedName>
</protein>
<organism evidence="1 2">
    <name type="scientific">Rhabditophanes sp. KR3021</name>
    <dbReference type="NCBI Taxonomy" id="114890"/>
    <lineage>
        <taxon>Eukaryota</taxon>
        <taxon>Metazoa</taxon>
        <taxon>Ecdysozoa</taxon>
        <taxon>Nematoda</taxon>
        <taxon>Chromadorea</taxon>
        <taxon>Rhabditida</taxon>
        <taxon>Tylenchina</taxon>
        <taxon>Panagrolaimomorpha</taxon>
        <taxon>Strongyloidoidea</taxon>
        <taxon>Alloionematidae</taxon>
        <taxon>Rhabditophanes</taxon>
    </lineage>
</organism>
<dbReference type="WBParaSite" id="RSKR_0000478200.1">
    <property type="protein sequence ID" value="RSKR_0000478200.1"/>
    <property type="gene ID" value="RSKR_0000478200"/>
</dbReference>
<reference evidence="2" key="1">
    <citation type="submission" date="2016-11" db="UniProtKB">
        <authorList>
            <consortium name="WormBaseParasite"/>
        </authorList>
    </citation>
    <scope>IDENTIFICATION</scope>
    <source>
        <strain evidence="2">KR3021</strain>
    </source>
</reference>
<evidence type="ECO:0000313" key="1">
    <source>
        <dbReference type="Proteomes" id="UP000095286"/>
    </source>
</evidence>
<evidence type="ECO:0000313" key="2">
    <source>
        <dbReference type="WBParaSite" id="RSKR_0000478200.1"/>
    </source>
</evidence>